<reference evidence="5 6" key="1">
    <citation type="submission" date="2018-06" db="EMBL/GenBank/DDBJ databases">
        <title>Comparative genomics reveals the genomic features of Rhizophagus irregularis, R. cerebriforme, R. diaphanum and Gigaspora rosea, and their symbiotic lifestyle signature.</title>
        <authorList>
            <person name="Morin E."/>
            <person name="San Clemente H."/>
            <person name="Chen E.C.H."/>
            <person name="De La Providencia I."/>
            <person name="Hainaut M."/>
            <person name="Kuo A."/>
            <person name="Kohler A."/>
            <person name="Murat C."/>
            <person name="Tang N."/>
            <person name="Roy S."/>
            <person name="Loubradou J."/>
            <person name="Henrissat B."/>
            <person name="Grigoriev I.V."/>
            <person name="Corradi N."/>
            <person name="Roux C."/>
            <person name="Martin F.M."/>
        </authorList>
    </citation>
    <scope>NUCLEOTIDE SEQUENCE [LARGE SCALE GENOMIC DNA]</scope>
    <source>
        <strain evidence="5 6">DAOM 227022</strain>
    </source>
</reference>
<dbReference type="STRING" id="658196.A0A397SSE3"/>
<evidence type="ECO:0000313" key="5">
    <source>
        <dbReference type="EMBL" id="RIA85771.1"/>
    </source>
</evidence>
<keyword evidence="6" id="KW-1185">Reference proteome</keyword>
<dbReference type="PRINTS" id="PR00463">
    <property type="entry name" value="EP450I"/>
</dbReference>
<dbReference type="GO" id="GO:0004497">
    <property type="term" value="F:monooxygenase activity"/>
    <property type="evidence" value="ECO:0007669"/>
    <property type="project" value="UniProtKB-KW"/>
</dbReference>
<evidence type="ECO:0000256" key="3">
    <source>
        <dbReference type="ARBA" id="ARBA00023004"/>
    </source>
</evidence>
<dbReference type="PANTHER" id="PTHR46300">
    <property type="entry name" value="P450, PUTATIVE (EUROFUNG)-RELATED-RELATED"/>
    <property type="match status" value="1"/>
</dbReference>
<dbReference type="InterPro" id="IPR002401">
    <property type="entry name" value="Cyt_P450_E_grp-I"/>
</dbReference>
<organism evidence="5 6">
    <name type="scientific">Glomus cerebriforme</name>
    <dbReference type="NCBI Taxonomy" id="658196"/>
    <lineage>
        <taxon>Eukaryota</taxon>
        <taxon>Fungi</taxon>
        <taxon>Fungi incertae sedis</taxon>
        <taxon>Mucoromycota</taxon>
        <taxon>Glomeromycotina</taxon>
        <taxon>Glomeromycetes</taxon>
        <taxon>Glomerales</taxon>
        <taxon>Glomeraceae</taxon>
        <taxon>Glomus</taxon>
    </lineage>
</organism>
<evidence type="ECO:0000256" key="2">
    <source>
        <dbReference type="ARBA" id="ARBA00023002"/>
    </source>
</evidence>
<dbReference type="PANTHER" id="PTHR46300:SF2">
    <property type="entry name" value="CYTOCHROME P450 MONOOXYGENASE ALNH-RELATED"/>
    <property type="match status" value="1"/>
</dbReference>
<dbReference type="Gene3D" id="1.10.630.10">
    <property type="entry name" value="Cytochrome P450"/>
    <property type="match status" value="1"/>
</dbReference>
<dbReference type="GO" id="GO:0020037">
    <property type="term" value="F:heme binding"/>
    <property type="evidence" value="ECO:0007669"/>
    <property type="project" value="InterPro"/>
</dbReference>
<dbReference type="OrthoDB" id="1055148at2759"/>
<dbReference type="InterPro" id="IPR050364">
    <property type="entry name" value="Cytochrome_P450_fung"/>
</dbReference>
<dbReference type="SUPFAM" id="SSF48264">
    <property type="entry name" value="Cytochrome P450"/>
    <property type="match status" value="1"/>
</dbReference>
<dbReference type="EMBL" id="QKYT01000406">
    <property type="protein sequence ID" value="RIA85771.1"/>
    <property type="molecule type" value="Genomic_DNA"/>
</dbReference>
<protein>
    <submittedName>
        <fullName evidence="5">Cytochrome P450</fullName>
    </submittedName>
</protein>
<keyword evidence="1" id="KW-0479">Metal-binding</keyword>
<comment type="caution">
    <text evidence="5">The sequence shown here is derived from an EMBL/GenBank/DDBJ whole genome shotgun (WGS) entry which is preliminary data.</text>
</comment>
<accession>A0A397SSE3</accession>
<dbReference type="AlphaFoldDB" id="A0A397SSE3"/>
<keyword evidence="3" id="KW-0408">Iron</keyword>
<sequence length="346" mass="39937">MISYTILAIFFGLWYFFTKKSSVSKGLKPLPSPPGRFFYGNYPFLFRINKFMFIFKYLNTTNFLGHYGLLGSKPSETLTKWAHELNSEIYSIRMGRSNYIILNSDKIVEELYQKKGKIYSSRQNSYNFQHILGGVAISGCPYNDYYKKIKTIVGRLLTLQKINMHSSLIDRITNEGLSEINHSEPINPCLYIRRITLNIILDITVGSYTTSINDPLFIRLNNWMDGFISIFSNVDRKLDYFPILKYIPGNKIKKGTKALRDETESLFGEFLENVKSGRNRNPCAMREIYEQGELGDHEIIHNMAILTFAGTDTIASSIMWLLAHLANNPLLQEQAHKELNTFFPDH</sequence>
<evidence type="ECO:0000256" key="4">
    <source>
        <dbReference type="ARBA" id="ARBA00023033"/>
    </source>
</evidence>
<dbReference type="InterPro" id="IPR036396">
    <property type="entry name" value="Cyt_P450_sf"/>
</dbReference>
<gene>
    <name evidence="5" type="ORF">C1645_781230</name>
</gene>
<dbReference type="GO" id="GO:0016705">
    <property type="term" value="F:oxidoreductase activity, acting on paired donors, with incorporation or reduction of molecular oxygen"/>
    <property type="evidence" value="ECO:0007669"/>
    <property type="project" value="InterPro"/>
</dbReference>
<dbReference type="Proteomes" id="UP000265703">
    <property type="component" value="Unassembled WGS sequence"/>
</dbReference>
<dbReference type="Pfam" id="PF00067">
    <property type="entry name" value="p450"/>
    <property type="match status" value="1"/>
</dbReference>
<evidence type="ECO:0000313" key="6">
    <source>
        <dbReference type="Proteomes" id="UP000265703"/>
    </source>
</evidence>
<dbReference type="InterPro" id="IPR001128">
    <property type="entry name" value="Cyt_P450"/>
</dbReference>
<name>A0A397SSE3_9GLOM</name>
<evidence type="ECO:0000256" key="1">
    <source>
        <dbReference type="ARBA" id="ARBA00022723"/>
    </source>
</evidence>
<dbReference type="GO" id="GO:0005506">
    <property type="term" value="F:iron ion binding"/>
    <property type="evidence" value="ECO:0007669"/>
    <property type="project" value="InterPro"/>
</dbReference>
<keyword evidence="4" id="KW-0503">Monooxygenase</keyword>
<proteinExistence type="predicted"/>
<keyword evidence="2" id="KW-0560">Oxidoreductase</keyword>